<name>A7T074_NEMVE</name>
<gene>
    <name evidence="10" type="ORF">NEMVEDRAFT_v1g175935</name>
</gene>
<comment type="subcellular location">
    <subcellularLocation>
        <location evidence="1">Cell projection</location>
        <location evidence="1">Cilium</location>
        <location evidence="1">Flagellum</location>
    </subcellularLocation>
    <subcellularLocation>
        <location evidence="2">Cytoplasm</location>
        <location evidence="2">Cytoskeleton</location>
        <location evidence="2">Cilium axoneme</location>
    </subcellularLocation>
</comment>
<proteinExistence type="predicted"/>
<dbReference type="AlphaFoldDB" id="A7T074"/>
<evidence type="ECO:0000256" key="7">
    <source>
        <dbReference type="ARBA" id="ARBA00023212"/>
    </source>
</evidence>
<evidence type="ECO:0000256" key="1">
    <source>
        <dbReference type="ARBA" id="ARBA00004230"/>
    </source>
</evidence>
<evidence type="ECO:0000313" key="10">
    <source>
        <dbReference type="EMBL" id="EDO30644.1"/>
    </source>
</evidence>
<sequence length="615" mass="69678">MPEAQVVAASETDPSKDNEADETTGDGDGEKDATSEQNMQEETKPVIQDMMRNEPILTPLIVESYEGDKDERGFFHGTGTASFQGGHVYSGSFVNGKMEGSGKYVWVNGIIYEGDFKNNVIDGKGLYTWTDGSTYEGEVESGLRHGQGDYSCSNLPAVYSGEWRHGKRHGRGVLKYDREGHSYYDGHWLNNMRHGYARRVYKGGNVYEGDWKDNLRHGDGSMHWYDRDQRYQGQWEYGVQHGHGEHSWFLRRIAGSQYPLRNYYKGNWVNGLRHGYGVFTYASGAKYVGEWASNMKHGKGKYIFKNGQVFEGTFEQDHMLDFPDFYPSGMTTPDIASAGIPLRPSTPMRAATPFLPAGSVCSNNPLSIRIDPILEDLDLELEDQEAEVRNVTNVMLRHISKLKHIYTYYSGLGEEQTSPDNTFVMTRLQLWRFLKDCKIHHHGVTLAEMDRFVDQEGRNTDIHEPQAKVLMRDFVNAIIAIAFNVFHNEGGHKGGCVIAECTSQLILNNILGNACQVNGSLFADPVKASIAKKYIPKTWDIYMGVCVPSAYTPYEPTLKARQFLYMLNDYKLINEVLTPKEVIQILAQDNPHLAQEDFCNLELELTFLEFFEALI</sequence>
<evidence type="ECO:0000256" key="5">
    <source>
        <dbReference type="ARBA" id="ARBA00022846"/>
    </source>
</evidence>
<evidence type="ECO:0000256" key="9">
    <source>
        <dbReference type="SAM" id="MobiDB-lite"/>
    </source>
</evidence>
<dbReference type="InterPro" id="IPR003409">
    <property type="entry name" value="MORN"/>
</dbReference>
<evidence type="ECO:0000256" key="2">
    <source>
        <dbReference type="ARBA" id="ARBA00004430"/>
    </source>
</evidence>
<dbReference type="PANTHER" id="PTHR46613:SF1">
    <property type="entry name" value="RADIAL SPOKE HEAD 10 HOMOLOG B-RELATED"/>
    <property type="match status" value="1"/>
</dbReference>
<evidence type="ECO:0000256" key="4">
    <source>
        <dbReference type="ARBA" id="ARBA00022737"/>
    </source>
</evidence>
<evidence type="ECO:0000256" key="8">
    <source>
        <dbReference type="ARBA" id="ARBA00023273"/>
    </source>
</evidence>
<keyword evidence="6" id="KW-0969">Cilium</keyword>
<dbReference type="KEGG" id="nve:5501452"/>
<evidence type="ECO:0000256" key="3">
    <source>
        <dbReference type="ARBA" id="ARBA00022490"/>
    </source>
</evidence>
<dbReference type="GO" id="GO:0005930">
    <property type="term" value="C:axoneme"/>
    <property type="evidence" value="ECO:0007669"/>
    <property type="project" value="UniProtKB-SubCell"/>
</dbReference>
<keyword evidence="7" id="KW-0206">Cytoskeleton</keyword>
<keyword evidence="5" id="KW-0282">Flagellum</keyword>
<accession>A7T074</accession>
<dbReference type="PANTHER" id="PTHR46613">
    <property type="entry name" value="RADIAL SPOKE HEAD 10 HOMOLOG B-RELATED"/>
    <property type="match status" value="1"/>
</dbReference>
<evidence type="ECO:0008006" key="12">
    <source>
        <dbReference type="Google" id="ProtNLM"/>
    </source>
</evidence>
<feature type="non-terminal residue" evidence="10">
    <location>
        <position position="1"/>
    </location>
</feature>
<dbReference type="Pfam" id="PF02493">
    <property type="entry name" value="MORN"/>
    <property type="match status" value="9"/>
</dbReference>
<dbReference type="Proteomes" id="UP000001593">
    <property type="component" value="Unassembled WGS sequence"/>
</dbReference>
<feature type="region of interest" description="Disordered" evidence="9">
    <location>
        <begin position="1"/>
        <end position="52"/>
    </location>
</feature>
<dbReference type="STRING" id="45351.A7T074"/>
<evidence type="ECO:0000313" key="11">
    <source>
        <dbReference type="Proteomes" id="UP000001593"/>
    </source>
</evidence>
<dbReference type="EMBL" id="DS470005">
    <property type="protein sequence ID" value="EDO30644.1"/>
    <property type="molecule type" value="Genomic_DNA"/>
</dbReference>
<dbReference type="SMART" id="SM00698">
    <property type="entry name" value="MORN"/>
    <property type="match status" value="9"/>
</dbReference>
<dbReference type="SUPFAM" id="SSF82185">
    <property type="entry name" value="Histone H3 K4-specific methyltransferase SET7/9 N-terminal domain"/>
    <property type="match status" value="3"/>
</dbReference>
<dbReference type="eggNOG" id="KOG0231">
    <property type="taxonomic scope" value="Eukaryota"/>
</dbReference>
<protein>
    <recommendedName>
        <fullName evidence="12">Radial spoke head 10 homolog B</fullName>
    </recommendedName>
</protein>
<dbReference type="Gene3D" id="2.20.110.10">
    <property type="entry name" value="Histone H3 K4-specific methyltransferase SET7/9 N-terminal domain"/>
    <property type="match status" value="4"/>
</dbReference>
<dbReference type="HOGENOM" id="CLU_012108_0_0_1"/>
<dbReference type="OMA" id="PNACHVK"/>
<keyword evidence="4" id="KW-0677">Repeat</keyword>
<dbReference type="GO" id="GO:0031514">
    <property type="term" value="C:motile cilium"/>
    <property type="evidence" value="ECO:0007669"/>
    <property type="project" value="UniProtKB-SubCell"/>
</dbReference>
<organism evidence="10 11">
    <name type="scientific">Nematostella vectensis</name>
    <name type="common">Starlet sea anemone</name>
    <dbReference type="NCBI Taxonomy" id="45351"/>
    <lineage>
        <taxon>Eukaryota</taxon>
        <taxon>Metazoa</taxon>
        <taxon>Cnidaria</taxon>
        <taxon>Anthozoa</taxon>
        <taxon>Hexacorallia</taxon>
        <taxon>Actiniaria</taxon>
        <taxon>Edwardsiidae</taxon>
        <taxon>Nematostella</taxon>
    </lineage>
</organism>
<evidence type="ECO:0000256" key="6">
    <source>
        <dbReference type="ARBA" id="ARBA00023069"/>
    </source>
</evidence>
<reference evidence="10 11" key="1">
    <citation type="journal article" date="2007" name="Science">
        <title>Sea anemone genome reveals ancestral eumetazoan gene repertoire and genomic organization.</title>
        <authorList>
            <person name="Putnam N.H."/>
            <person name="Srivastava M."/>
            <person name="Hellsten U."/>
            <person name="Dirks B."/>
            <person name="Chapman J."/>
            <person name="Salamov A."/>
            <person name="Terry A."/>
            <person name="Shapiro H."/>
            <person name="Lindquist E."/>
            <person name="Kapitonov V.V."/>
            <person name="Jurka J."/>
            <person name="Genikhovich G."/>
            <person name="Grigoriev I.V."/>
            <person name="Lucas S.M."/>
            <person name="Steele R.E."/>
            <person name="Finnerty J.R."/>
            <person name="Technau U."/>
            <person name="Martindale M.Q."/>
            <person name="Rokhsar D.S."/>
        </authorList>
    </citation>
    <scope>NUCLEOTIDE SEQUENCE [LARGE SCALE GENOMIC DNA]</scope>
    <source>
        <strain evidence="11">CH2 X CH6</strain>
    </source>
</reference>
<keyword evidence="11" id="KW-1185">Reference proteome</keyword>
<dbReference type="PhylomeDB" id="A7T074"/>
<keyword evidence="3" id="KW-0963">Cytoplasm</keyword>
<keyword evidence="8" id="KW-0966">Cell projection</keyword>
<dbReference type="InParanoid" id="A7T074"/>